<dbReference type="RefSeq" id="WP_340288617.1">
    <property type="nucleotide sequence ID" value="NZ_JBBJUP010000007.1"/>
</dbReference>
<evidence type="ECO:0000313" key="2">
    <source>
        <dbReference type="Proteomes" id="UP001364211"/>
    </source>
</evidence>
<dbReference type="Gene3D" id="2.30.110.10">
    <property type="entry name" value="Electron Transport, Fmn-binding Protein, Chain A"/>
    <property type="match status" value="1"/>
</dbReference>
<dbReference type="EMBL" id="JBBJUP010000007">
    <property type="protein sequence ID" value="MEJ8279280.1"/>
    <property type="molecule type" value="Genomic_DNA"/>
</dbReference>
<keyword evidence="2" id="KW-1185">Reference proteome</keyword>
<reference evidence="1 2" key="1">
    <citation type="submission" date="2024-03" db="EMBL/GenBank/DDBJ databases">
        <title>Draft genome sequence of Pseudonocardia sp. DW16-2.</title>
        <authorList>
            <person name="Duangmal K."/>
        </authorList>
    </citation>
    <scope>NUCLEOTIDE SEQUENCE [LARGE SCALE GENOMIC DNA]</scope>
    <source>
        <strain evidence="1 2">DW16-2</strain>
    </source>
</reference>
<gene>
    <name evidence="1" type="ORF">WJX68_10090</name>
</gene>
<dbReference type="InterPro" id="IPR012349">
    <property type="entry name" value="Split_barrel_FMN-bd"/>
</dbReference>
<proteinExistence type="predicted"/>
<dbReference type="GO" id="GO:0004733">
    <property type="term" value="F:pyridoxamine phosphate oxidase activity"/>
    <property type="evidence" value="ECO:0007669"/>
    <property type="project" value="UniProtKB-EC"/>
</dbReference>
<dbReference type="Proteomes" id="UP001364211">
    <property type="component" value="Unassembled WGS sequence"/>
</dbReference>
<keyword evidence="1" id="KW-0560">Oxidoreductase</keyword>
<protein>
    <submittedName>
        <fullName evidence="1">Pyridoxamine 5'-phosphate oxidase family protein</fullName>
        <ecNumber evidence="1">1.-.-.-</ecNumber>
        <ecNumber evidence="1">1.4.3.5</ecNumber>
    </submittedName>
</protein>
<name>A0ABU8T5R2_9PSEU</name>
<comment type="caution">
    <text evidence="1">The sequence shown here is derived from an EMBL/GenBank/DDBJ whole genome shotgun (WGS) entry which is preliminary data.</text>
</comment>
<dbReference type="SUPFAM" id="SSF50475">
    <property type="entry name" value="FMN-binding split barrel"/>
    <property type="match status" value="1"/>
</dbReference>
<evidence type="ECO:0000313" key="1">
    <source>
        <dbReference type="EMBL" id="MEJ8279280.1"/>
    </source>
</evidence>
<sequence>MFETPDELRDLQSLLDTSLDASSNHTKSIIRPGESTLDAEQVVQVCRGMCTLAVATVTRRGEPRISGADGHLLHGRWVVGTHRRAVKARHLAARPGISVTFLRGEQIGIFTHGQAVPLNPEGTSSDPTWPTVREYLVDHYDDHDTNPFWDENVWYRVEPHWMVAYGRDPVGLTAQQSVL</sequence>
<dbReference type="EC" id="1.4.3.5" evidence="1"/>
<dbReference type="EC" id="1.-.-.-" evidence="1"/>
<accession>A0ABU8T5R2</accession>
<organism evidence="1 2">
    <name type="scientific">Pseudonocardia spirodelae</name>
    <dbReference type="NCBI Taxonomy" id="3133431"/>
    <lineage>
        <taxon>Bacteria</taxon>
        <taxon>Bacillati</taxon>
        <taxon>Actinomycetota</taxon>
        <taxon>Actinomycetes</taxon>
        <taxon>Pseudonocardiales</taxon>
        <taxon>Pseudonocardiaceae</taxon>
        <taxon>Pseudonocardia</taxon>
    </lineage>
</organism>